<comment type="similarity">
    <text evidence="1">Belongs to the universal stress protein A family.</text>
</comment>
<dbReference type="PANTHER" id="PTHR46268:SF6">
    <property type="entry name" value="UNIVERSAL STRESS PROTEIN UP12"/>
    <property type="match status" value="1"/>
</dbReference>
<gene>
    <name evidence="3" type="ORF">P8936_06520</name>
</gene>
<dbReference type="InterPro" id="IPR014729">
    <property type="entry name" value="Rossmann-like_a/b/a_fold"/>
</dbReference>
<name>A0AAU7DDA2_9BACT</name>
<protein>
    <submittedName>
        <fullName evidence="3">Universal stress protein</fullName>
    </submittedName>
</protein>
<dbReference type="CDD" id="cd00293">
    <property type="entry name" value="USP-like"/>
    <property type="match status" value="2"/>
</dbReference>
<proteinExistence type="inferred from homology"/>
<dbReference type="Gene3D" id="3.40.50.620">
    <property type="entry name" value="HUPs"/>
    <property type="match status" value="2"/>
</dbReference>
<reference evidence="3" key="1">
    <citation type="submission" date="2023-03" db="EMBL/GenBank/DDBJ databases">
        <title>Edaphobacter sp.</title>
        <authorList>
            <person name="Huber K.J."/>
            <person name="Papendorf J."/>
            <person name="Pilke C."/>
            <person name="Bunk B."/>
            <person name="Sproeer C."/>
            <person name="Pester M."/>
        </authorList>
    </citation>
    <scope>NUCLEOTIDE SEQUENCE</scope>
    <source>
        <strain evidence="3">DSM 109920</strain>
    </source>
</reference>
<feature type="domain" description="UspA" evidence="2">
    <location>
        <begin position="166"/>
        <end position="295"/>
    </location>
</feature>
<dbReference type="Pfam" id="PF00582">
    <property type="entry name" value="Usp"/>
    <property type="match status" value="2"/>
</dbReference>
<evidence type="ECO:0000256" key="1">
    <source>
        <dbReference type="ARBA" id="ARBA00008791"/>
    </source>
</evidence>
<dbReference type="EMBL" id="CP121195">
    <property type="protein sequence ID" value="XBH14806.1"/>
    <property type="molecule type" value="Genomic_DNA"/>
</dbReference>
<sequence length="297" mass="31401">MVTANEIPLESQLRIKKIAVLTDFSGGADTALRYAAVFARTYGAGIVLAHAYIPPTSAFADPEISLACEAMEDLRHGLENRLLKETQAAFLHDIKCTTLLRVGGSKDLLDDLSNADLIVVGTSGETGLEKAALGSVAETIFRSSRIPVLTVGPHCRCGGEGEAVIKTVLYATDFSPGATIALPYALSIAKEHQAELILLYVKDDNDVPFSFERTMASEEPLEKLHQLTPANKTTCIVGFGRSDAVILAEAKNRGANLIVIGARGVGAFASVVSHFGGGTAYKVAVSADCPVLTIREA</sequence>
<dbReference type="InterPro" id="IPR006016">
    <property type="entry name" value="UspA"/>
</dbReference>
<accession>A0AAU7DDA2</accession>
<evidence type="ECO:0000259" key="2">
    <source>
        <dbReference type="Pfam" id="PF00582"/>
    </source>
</evidence>
<feature type="domain" description="UspA" evidence="2">
    <location>
        <begin position="15"/>
        <end position="151"/>
    </location>
</feature>
<dbReference type="AlphaFoldDB" id="A0AAU7DDA2"/>
<organism evidence="3">
    <name type="scientific">Edaphobacter paludis</name>
    <dbReference type="NCBI Taxonomy" id="3035702"/>
    <lineage>
        <taxon>Bacteria</taxon>
        <taxon>Pseudomonadati</taxon>
        <taxon>Acidobacteriota</taxon>
        <taxon>Terriglobia</taxon>
        <taxon>Terriglobales</taxon>
        <taxon>Acidobacteriaceae</taxon>
        <taxon>Edaphobacter</taxon>
    </lineage>
</organism>
<dbReference type="InterPro" id="IPR006015">
    <property type="entry name" value="Universal_stress_UspA"/>
</dbReference>
<evidence type="ECO:0000313" key="3">
    <source>
        <dbReference type="EMBL" id="XBH14806.1"/>
    </source>
</evidence>
<dbReference type="SUPFAM" id="SSF52402">
    <property type="entry name" value="Adenine nucleotide alpha hydrolases-like"/>
    <property type="match status" value="2"/>
</dbReference>
<dbReference type="RefSeq" id="WP_348270079.1">
    <property type="nucleotide sequence ID" value="NZ_CP121195.1"/>
</dbReference>
<dbReference type="PANTHER" id="PTHR46268">
    <property type="entry name" value="STRESS RESPONSE PROTEIN NHAX"/>
    <property type="match status" value="1"/>
</dbReference>
<dbReference type="PRINTS" id="PR01438">
    <property type="entry name" value="UNVRSLSTRESS"/>
</dbReference>